<evidence type="ECO:0000256" key="2">
    <source>
        <dbReference type="SAM" id="SignalP"/>
    </source>
</evidence>
<evidence type="ECO:0000313" key="4">
    <source>
        <dbReference type="Proteomes" id="UP000032067"/>
    </source>
</evidence>
<name>A0A0D0KHX1_VARPD</name>
<dbReference type="PROSITE" id="PS51318">
    <property type="entry name" value="TAT"/>
    <property type="match status" value="1"/>
</dbReference>
<dbReference type="InterPro" id="IPR042100">
    <property type="entry name" value="Bug_dom1"/>
</dbReference>
<keyword evidence="2" id="KW-0732">Signal</keyword>
<dbReference type="EMBL" id="JXQQ01000136">
    <property type="protein sequence ID" value="KIQ16163.1"/>
    <property type="molecule type" value="Genomic_DNA"/>
</dbReference>
<comment type="similarity">
    <text evidence="1">Belongs to the UPF0065 (bug) family.</text>
</comment>
<evidence type="ECO:0000256" key="1">
    <source>
        <dbReference type="ARBA" id="ARBA00006987"/>
    </source>
</evidence>
<dbReference type="InterPro" id="IPR006311">
    <property type="entry name" value="TAT_signal"/>
</dbReference>
<dbReference type="OrthoDB" id="9150102at2"/>
<dbReference type="PANTHER" id="PTHR42928:SF5">
    <property type="entry name" value="BLR1237 PROTEIN"/>
    <property type="match status" value="1"/>
</dbReference>
<dbReference type="Proteomes" id="UP000032067">
    <property type="component" value="Unassembled WGS sequence"/>
</dbReference>
<dbReference type="PIRSF" id="PIRSF017082">
    <property type="entry name" value="YflP"/>
    <property type="match status" value="1"/>
</dbReference>
<dbReference type="PANTHER" id="PTHR42928">
    <property type="entry name" value="TRICARBOXYLATE-BINDING PROTEIN"/>
    <property type="match status" value="1"/>
</dbReference>
<dbReference type="Pfam" id="PF03401">
    <property type="entry name" value="TctC"/>
    <property type="match status" value="1"/>
</dbReference>
<dbReference type="AlphaFoldDB" id="A0A0D0KHX1"/>
<accession>A0A0D0KHX1</accession>
<dbReference type="Gene3D" id="3.40.190.10">
    <property type="entry name" value="Periplasmic binding protein-like II"/>
    <property type="match status" value="1"/>
</dbReference>
<dbReference type="RefSeq" id="WP_042582831.1">
    <property type="nucleotide sequence ID" value="NZ_JXQQ01000136.1"/>
</dbReference>
<dbReference type="Gene3D" id="3.40.190.150">
    <property type="entry name" value="Bordetella uptake gene, domain 1"/>
    <property type="match status" value="1"/>
</dbReference>
<protein>
    <submittedName>
        <fullName evidence="3">Twin-arginine translocation pathway signal protein</fullName>
    </submittedName>
</protein>
<dbReference type="InterPro" id="IPR005064">
    <property type="entry name" value="BUG"/>
</dbReference>
<evidence type="ECO:0000313" key="3">
    <source>
        <dbReference type="EMBL" id="KIQ16163.1"/>
    </source>
</evidence>
<sequence length="330" mass="34126">MTTRRQFVNMLGGTAAIGALHPLAALAQLVQQQVKIYYGFPAGSAGDSVARRVADKVGSTPFTQTNPVVENKPGAGGRIALDTLKTSPADGSVLCLAQASALSIYPHIYTKLAYAIPDFAPISIGAVMTHGLAVGPMVPASVKTLKDYIAWAKANPGQASYGSPGAGSTPHFLGALLGLSTGADLRHVPYRGSLPGINDVVGGQIASCMTPAGDCLPFAKAGKLRVLATSGAQRPAYLPDVPTFTEQGFPEIVADEWFGFFAPAKTPAPIVNAASTAIQAALKDKAVADGLLSVGLIAHGSSPEEMKKSLQAEYERWGPLVKKIGFTAES</sequence>
<proteinExistence type="inferred from homology"/>
<dbReference type="CDD" id="cd13579">
    <property type="entry name" value="PBP2_Bug_NagM"/>
    <property type="match status" value="1"/>
</dbReference>
<comment type="caution">
    <text evidence="3">The sequence shown here is derived from an EMBL/GenBank/DDBJ whole genome shotgun (WGS) entry which is preliminary data.</text>
</comment>
<feature type="signal peptide" evidence="2">
    <location>
        <begin position="1"/>
        <end position="27"/>
    </location>
</feature>
<organism evidence="3 4">
    <name type="scientific">Variovorax paradoxus</name>
    <dbReference type="NCBI Taxonomy" id="34073"/>
    <lineage>
        <taxon>Bacteria</taxon>
        <taxon>Pseudomonadati</taxon>
        <taxon>Pseudomonadota</taxon>
        <taxon>Betaproteobacteria</taxon>
        <taxon>Burkholderiales</taxon>
        <taxon>Comamonadaceae</taxon>
        <taxon>Variovorax</taxon>
    </lineage>
</organism>
<feature type="chain" id="PRO_5002214549" evidence="2">
    <location>
        <begin position="28"/>
        <end position="330"/>
    </location>
</feature>
<reference evidence="3 4" key="1">
    <citation type="submission" date="2014-12" db="EMBL/GenBank/DDBJ databases">
        <title>16Stimator: statistical estimation of ribosomal gene copy numbers from draft genome assemblies.</title>
        <authorList>
            <person name="Perisin M.A."/>
            <person name="Vetter M."/>
            <person name="Gilbert J.A."/>
            <person name="Bergelson J."/>
        </authorList>
    </citation>
    <scope>NUCLEOTIDE SEQUENCE [LARGE SCALE GENOMIC DNA]</scope>
    <source>
        <strain evidence="3 4">MEDvA23</strain>
    </source>
</reference>
<gene>
    <name evidence="3" type="ORF">RT97_31695</name>
</gene>